<feature type="transmembrane region" description="Helical" evidence="4">
    <location>
        <begin position="138"/>
        <end position="163"/>
    </location>
</feature>
<feature type="transmembrane region" description="Helical" evidence="4">
    <location>
        <begin position="51"/>
        <end position="72"/>
    </location>
</feature>
<reference evidence="7" key="1">
    <citation type="submission" date="2018-12" db="EMBL/GenBank/DDBJ databases">
        <title>Complete genome sequence of an uncultured bacterium of the candidate phylum Bipolaricaulota.</title>
        <authorList>
            <person name="Kadnikov V.V."/>
            <person name="Mardanov A.V."/>
            <person name="Beletsky A.V."/>
            <person name="Frank Y.A."/>
            <person name="Karnachuk O.V."/>
            <person name="Ravin N.V."/>
        </authorList>
    </citation>
    <scope>NUCLEOTIDE SEQUENCE [LARGE SCALE GENOMIC DNA]</scope>
</reference>
<dbReference type="InterPro" id="IPR020846">
    <property type="entry name" value="MFS_dom"/>
</dbReference>
<dbReference type="Proteomes" id="UP000287233">
    <property type="component" value="Chromosome"/>
</dbReference>
<name>A0A410FSX2_BIPS1</name>
<dbReference type="Gene3D" id="1.20.1250.20">
    <property type="entry name" value="MFS general substrate transporter like domains"/>
    <property type="match status" value="2"/>
</dbReference>
<organism evidence="6 7">
    <name type="scientific">Bipolaricaulis sibiricus</name>
    <dbReference type="NCBI Taxonomy" id="2501609"/>
    <lineage>
        <taxon>Bacteria</taxon>
        <taxon>Candidatus Bipolaricaulota</taxon>
        <taxon>Candidatus Bipolaricaulia</taxon>
        <taxon>Candidatus Bipolaricaulales</taxon>
        <taxon>Candidatus Bipolaricaulaceae</taxon>
        <taxon>Candidatus Bipolaricaulis</taxon>
    </lineage>
</organism>
<dbReference type="PANTHER" id="PTHR23520">
    <property type="entry name" value="TRANSPORTER, PUTATIVE (AFU_ORTHOLOGUE AFUA_3G04000)-RELATED"/>
    <property type="match status" value="1"/>
</dbReference>
<feature type="transmembrane region" description="Helical" evidence="4">
    <location>
        <begin position="79"/>
        <end position="98"/>
    </location>
</feature>
<sequence length="418" mass="44429">MSYLGRVGGYPRDARLFLLSSIISGFVGSIQGLQFNLYLRALGYGQDFMGVLASIPAFATMALALPFGLVVGKLGYRRAILIGMTLQAVWLLLLCLVPERLPLLGARILGGVGATLAGVVGAPFLAGAVGDRDRAHLFGFQAGASILAGVGGSALGGVLPGFFSRAFGLPPEGALVYRAALLTTFALYLLAMVPIARIAGTGRWDRPRLRDVLSRRSLVLRLVTIQTTIGLGAGLVIPFANIFFRLKFAASDPTLGTLFAVNALLMGVGSLAAPTLAARIGRGRTVVLSQGLSLPFLLLWGFGPTLTWAALGYLIRTPLMNLAGPVFSLLVMELFPSDMRSGMNGILMVSWNAGWALGSLASGYLQEALGFSYLFPCTAALYAVAVYLNWKAFRHLGVDVPGEVREPVLPGVRAWWRR</sequence>
<feature type="transmembrane region" description="Helical" evidence="4">
    <location>
        <begin position="344"/>
        <end position="365"/>
    </location>
</feature>
<gene>
    <name evidence="6" type="ORF">BIP78_0318</name>
</gene>
<dbReference type="AlphaFoldDB" id="A0A410FSX2"/>
<protein>
    <recommendedName>
        <fullName evidence="5">Major facilitator superfamily (MFS) profile domain-containing protein</fullName>
    </recommendedName>
</protein>
<evidence type="ECO:0000256" key="3">
    <source>
        <dbReference type="ARBA" id="ARBA00023136"/>
    </source>
</evidence>
<evidence type="ECO:0000313" key="6">
    <source>
        <dbReference type="EMBL" id="QAA76084.1"/>
    </source>
</evidence>
<keyword evidence="3 4" id="KW-0472">Membrane</keyword>
<evidence type="ECO:0000256" key="1">
    <source>
        <dbReference type="ARBA" id="ARBA00022692"/>
    </source>
</evidence>
<dbReference type="PROSITE" id="PS50850">
    <property type="entry name" value="MFS"/>
    <property type="match status" value="1"/>
</dbReference>
<feature type="transmembrane region" description="Helical" evidence="4">
    <location>
        <begin position="255"/>
        <end position="273"/>
    </location>
</feature>
<keyword evidence="1 4" id="KW-0812">Transmembrane</keyword>
<evidence type="ECO:0000256" key="2">
    <source>
        <dbReference type="ARBA" id="ARBA00022989"/>
    </source>
</evidence>
<evidence type="ECO:0000313" key="7">
    <source>
        <dbReference type="Proteomes" id="UP000287233"/>
    </source>
</evidence>
<accession>A0A410FSX2</accession>
<feature type="transmembrane region" description="Helical" evidence="4">
    <location>
        <begin position="175"/>
        <end position="197"/>
    </location>
</feature>
<dbReference type="Pfam" id="PF07690">
    <property type="entry name" value="MFS_1"/>
    <property type="match status" value="2"/>
</dbReference>
<feature type="transmembrane region" description="Helical" evidence="4">
    <location>
        <begin position="285"/>
        <end position="302"/>
    </location>
</feature>
<feature type="domain" description="Major facilitator superfamily (MFS) profile" evidence="5">
    <location>
        <begin position="13"/>
        <end position="397"/>
    </location>
</feature>
<dbReference type="InterPro" id="IPR011701">
    <property type="entry name" value="MFS"/>
</dbReference>
<feature type="transmembrane region" description="Helical" evidence="4">
    <location>
        <begin position="371"/>
        <end position="390"/>
    </location>
</feature>
<feature type="transmembrane region" description="Helical" evidence="4">
    <location>
        <begin position="104"/>
        <end position="126"/>
    </location>
</feature>
<evidence type="ECO:0000259" key="5">
    <source>
        <dbReference type="PROSITE" id="PS50850"/>
    </source>
</evidence>
<feature type="transmembrane region" description="Helical" evidence="4">
    <location>
        <begin position="16"/>
        <end position="39"/>
    </location>
</feature>
<dbReference type="PANTHER" id="PTHR23520:SF5">
    <property type="entry name" value="TRANSPORTER, PUTATIVE (AFU_ORTHOLOGUE AFUA_3G04000)-RELATED"/>
    <property type="match status" value="1"/>
</dbReference>
<dbReference type="KEGG" id="bih:BIP78_0318"/>
<dbReference type="InterPro" id="IPR036259">
    <property type="entry name" value="MFS_trans_sf"/>
</dbReference>
<proteinExistence type="predicted"/>
<dbReference type="GO" id="GO:0022857">
    <property type="term" value="F:transmembrane transporter activity"/>
    <property type="evidence" value="ECO:0007669"/>
    <property type="project" value="InterPro"/>
</dbReference>
<evidence type="ECO:0000256" key="4">
    <source>
        <dbReference type="SAM" id="Phobius"/>
    </source>
</evidence>
<feature type="transmembrane region" description="Helical" evidence="4">
    <location>
        <begin position="308"/>
        <end position="332"/>
    </location>
</feature>
<feature type="transmembrane region" description="Helical" evidence="4">
    <location>
        <begin position="218"/>
        <end position="243"/>
    </location>
</feature>
<dbReference type="EMBL" id="CP034928">
    <property type="protein sequence ID" value="QAA76084.1"/>
    <property type="molecule type" value="Genomic_DNA"/>
</dbReference>
<keyword evidence="2 4" id="KW-1133">Transmembrane helix</keyword>
<dbReference type="SUPFAM" id="SSF103473">
    <property type="entry name" value="MFS general substrate transporter"/>
    <property type="match status" value="1"/>
</dbReference>